<gene>
    <name evidence="1" type="ORF">EAS61_15285</name>
</gene>
<evidence type="ECO:0000313" key="2">
    <source>
        <dbReference type="Proteomes" id="UP000290174"/>
    </source>
</evidence>
<evidence type="ECO:0000313" key="1">
    <source>
        <dbReference type="EMBL" id="RXG97356.1"/>
    </source>
</evidence>
<protein>
    <submittedName>
        <fullName evidence="1">DUF2934 domain-containing protein</fullName>
    </submittedName>
</protein>
<accession>A0A4Q0QP36</accession>
<name>A0A4Q0QP36_9BRAD</name>
<sequence>MDCLPELQRLEHQLDVAHRAVRLIADRETAQRLEAFAHEIGERLRTLKAASREEAIRRRAYELWQNAGRPGGRDLEFWLSAEREFLRAITCQSTPLSADVG</sequence>
<dbReference type="Pfam" id="PF11154">
    <property type="entry name" value="DUF2934"/>
    <property type="match status" value="1"/>
</dbReference>
<dbReference type="InterPro" id="IPR021327">
    <property type="entry name" value="DUF2934"/>
</dbReference>
<dbReference type="EMBL" id="RKMK01000011">
    <property type="protein sequence ID" value="RXG97356.1"/>
    <property type="molecule type" value="Genomic_DNA"/>
</dbReference>
<organism evidence="1 2">
    <name type="scientific">Bradyrhizobium zhanjiangense</name>
    <dbReference type="NCBI Taxonomy" id="1325107"/>
    <lineage>
        <taxon>Bacteria</taxon>
        <taxon>Pseudomonadati</taxon>
        <taxon>Pseudomonadota</taxon>
        <taxon>Alphaproteobacteria</taxon>
        <taxon>Hyphomicrobiales</taxon>
        <taxon>Nitrobacteraceae</taxon>
        <taxon>Bradyrhizobium</taxon>
    </lineage>
</organism>
<comment type="caution">
    <text evidence="1">The sequence shown here is derived from an EMBL/GenBank/DDBJ whole genome shotgun (WGS) entry which is preliminary data.</text>
</comment>
<dbReference type="AlphaFoldDB" id="A0A4Q0QP36"/>
<reference evidence="1 2" key="1">
    <citation type="submission" date="2018-11" db="EMBL/GenBank/DDBJ databases">
        <title>Bradyrhizobium sp. nov., isolated from effective nodules of peanut in China.</title>
        <authorList>
            <person name="Li Y."/>
        </authorList>
    </citation>
    <scope>NUCLEOTIDE SEQUENCE [LARGE SCALE GENOMIC DNA]</scope>
    <source>
        <strain evidence="1 2">CCBAU 51770</strain>
    </source>
</reference>
<dbReference type="Proteomes" id="UP000290174">
    <property type="component" value="Unassembled WGS sequence"/>
</dbReference>
<proteinExistence type="predicted"/>
<dbReference type="RefSeq" id="WP_128956008.1">
    <property type="nucleotide sequence ID" value="NZ_RKMK01000011.1"/>
</dbReference>